<dbReference type="Proteomes" id="UP000326340">
    <property type="component" value="Unassembled WGS sequence"/>
</dbReference>
<dbReference type="EMBL" id="PUHP01000068">
    <property type="protein sequence ID" value="TQN73879.1"/>
    <property type="molecule type" value="Genomic_DNA"/>
</dbReference>
<evidence type="ECO:0000256" key="1">
    <source>
        <dbReference type="SAM" id="MobiDB-lite"/>
    </source>
</evidence>
<keyword evidence="3" id="KW-1185">Reference proteome</keyword>
<feature type="region of interest" description="Disordered" evidence="1">
    <location>
        <begin position="19"/>
        <end position="66"/>
    </location>
</feature>
<dbReference type="AlphaFoldDB" id="A0A5Q4C4W8"/>
<protein>
    <submittedName>
        <fullName evidence="2">Uncharacterized protein</fullName>
    </submittedName>
</protein>
<feature type="compositionally biased region" description="Basic and acidic residues" evidence="1">
    <location>
        <begin position="53"/>
        <end position="66"/>
    </location>
</feature>
<proteinExistence type="predicted"/>
<name>A0A5Q4C4W8_9PEZI</name>
<gene>
    <name evidence="2" type="ORF">CSHISOI_01568</name>
</gene>
<organism evidence="2 3">
    <name type="scientific">Colletotrichum shisoi</name>
    <dbReference type="NCBI Taxonomy" id="2078593"/>
    <lineage>
        <taxon>Eukaryota</taxon>
        <taxon>Fungi</taxon>
        <taxon>Dikarya</taxon>
        <taxon>Ascomycota</taxon>
        <taxon>Pezizomycotina</taxon>
        <taxon>Sordariomycetes</taxon>
        <taxon>Hypocreomycetidae</taxon>
        <taxon>Glomerellales</taxon>
        <taxon>Glomerellaceae</taxon>
        <taxon>Colletotrichum</taxon>
        <taxon>Colletotrichum destructivum species complex</taxon>
    </lineage>
</organism>
<accession>A0A5Q4C4W8</accession>
<feature type="compositionally biased region" description="Basic and acidic residues" evidence="1">
    <location>
        <begin position="30"/>
        <end position="40"/>
    </location>
</feature>
<reference evidence="2 3" key="1">
    <citation type="journal article" date="2019" name="Sci. Rep.">
        <title>Colletotrichum shisoi sp. nov., an anthracnose pathogen of Perilla frutescens in Japan: molecular phylogenetic, morphological and genomic evidence.</title>
        <authorList>
            <person name="Gan P."/>
            <person name="Tsushima A."/>
            <person name="Hiroyama R."/>
            <person name="Narusaka M."/>
            <person name="Takano Y."/>
            <person name="Narusaka Y."/>
            <person name="Kawaradani M."/>
            <person name="Damm U."/>
            <person name="Shirasu K."/>
        </authorList>
    </citation>
    <scope>NUCLEOTIDE SEQUENCE [LARGE SCALE GENOMIC DNA]</scope>
    <source>
        <strain evidence="2 3">PG-2018a</strain>
    </source>
</reference>
<sequence>MALFGVGFARGVAVQPGAEDSAVNGIGSTRRVERGGRGELDGLEVDADASPGGERRESEECQRETE</sequence>
<evidence type="ECO:0000313" key="2">
    <source>
        <dbReference type="EMBL" id="TQN73879.1"/>
    </source>
</evidence>
<comment type="caution">
    <text evidence="2">The sequence shown here is derived from an EMBL/GenBank/DDBJ whole genome shotgun (WGS) entry which is preliminary data.</text>
</comment>
<evidence type="ECO:0000313" key="3">
    <source>
        <dbReference type="Proteomes" id="UP000326340"/>
    </source>
</evidence>